<evidence type="ECO:0000256" key="1">
    <source>
        <dbReference type="SAM" id="Phobius"/>
    </source>
</evidence>
<evidence type="ECO:0000313" key="3">
    <source>
        <dbReference type="Proteomes" id="UP001230504"/>
    </source>
</evidence>
<dbReference type="GeneID" id="85436865"/>
<sequence length="252" mass="26475">MTISLRDDWSQLTTAGKALTIISISVTAASIFASELVAEAIIWAGFVAAESTMVVTLPIVGAVLVEIGVVIMIFMSIFEMREESPEPALTPIESLIEGVGRSLIATWDEHPGPFLVYTIPTGVGLGGATKTLVLEAANPTSSIMKPRAMSFRFLAGAATATIAPDALFSDAKFELVDATDISRNNPGNIFFGHDPGLEALLQFDPRDSGGAAWEVRVTGKTGGTDKAEQGLIRLAPGYAISVIVSGYLCQGT</sequence>
<keyword evidence="1" id="KW-0472">Membrane</keyword>
<keyword evidence="1" id="KW-0812">Transmembrane</keyword>
<proteinExistence type="predicted"/>
<accession>A0AAD8PRD2</accession>
<feature type="transmembrane region" description="Helical" evidence="1">
    <location>
        <begin position="55"/>
        <end position="78"/>
    </location>
</feature>
<keyword evidence="1" id="KW-1133">Transmembrane helix</keyword>
<feature type="transmembrane region" description="Helical" evidence="1">
    <location>
        <begin position="21"/>
        <end position="49"/>
    </location>
</feature>
<dbReference type="EMBL" id="JAHLJV010000069">
    <property type="protein sequence ID" value="KAK1579235.1"/>
    <property type="molecule type" value="Genomic_DNA"/>
</dbReference>
<reference evidence="2" key="1">
    <citation type="submission" date="2021-06" db="EMBL/GenBank/DDBJ databases">
        <title>Comparative genomics, transcriptomics and evolutionary studies reveal genomic signatures of adaptation to plant cell wall in hemibiotrophic fungi.</title>
        <authorList>
            <consortium name="DOE Joint Genome Institute"/>
            <person name="Baroncelli R."/>
            <person name="Diaz J.F."/>
            <person name="Benocci T."/>
            <person name="Peng M."/>
            <person name="Battaglia E."/>
            <person name="Haridas S."/>
            <person name="Andreopoulos W."/>
            <person name="Labutti K."/>
            <person name="Pangilinan J."/>
            <person name="Floch G.L."/>
            <person name="Makela M.R."/>
            <person name="Henrissat B."/>
            <person name="Grigoriev I.V."/>
            <person name="Crouch J.A."/>
            <person name="De Vries R.P."/>
            <person name="Sukno S.A."/>
            <person name="Thon M.R."/>
        </authorList>
    </citation>
    <scope>NUCLEOTIDE SEQUENCE</scope>
    <source>
        <strain evidence="2">CBS 125086</strain>
    </source>
</reference>
<dbReference type="RefSeq" id="XP_060410386.1">
    <property type="nucleotide sequence ID" value="XM_060552625.1"/>
</dbReference>
<gene>
    <name evidence="2" type="ORF">LY79DRAFT_347595</name>
</gene>
<dbReference type="Proteomes" id="UP001230504">
    <property type="component" value="Unassembled WGS sequence"/>
</dbReference>
<comment type="caution">
    <text evidence="2">The sequence shown here is derived from an EMBL/GenBank/DDBJ whole genome shotgun (WGS) entry which is preliminary data.</text>
</comment>
<dbReference type="AlphaFoldDB" id="A0AAD8PRD2"/>
<organism evidence="2 3">
    <name type="scientific">Colletotrichum navitas</name>
    <dbReference type="NCBI Taxonomy" id="681940"/>
    <lineage>
        <taxon>Eukaryota</taxon>
        <taxon>Fungi</taxon>
        <taxon>Dikarya</taxon>
        <taxon>Ascomycota</taxon>
        <taxon>Pezizomycotina</taxon>
        <taxon>Sordariomycetes</taxon>
        <taxon>Hypocreomycetidae</taxon>
        <taxon>Glomerellales</taxon>
        <taxon>Glomerellaceae</taxon>
        <taxon>Colletotrichum</taxon>
        <taxon>Colletotrichum graminicola species complex</taxon>
    </lineage>
</organism>
<keyword evidence="3" id="KW-1185">Reference proteome</keyword>
<protein>
    <submittedName>
        <fullName evidence="2">Uncharacterized protein</fullName>
    </submittedName>
</protein>
<name>A0AAD8PRD2_9PEZI</name>
<evidence type="ECO:0000313" key="2">
    <source>
        <dbReference type="EMBL" id="KAK1579235.1"/>
    </source>
</evidence>